<evidence type="ECO:0000313" key="2">
    <source>
        <dbReference type="EMBL" id="KAH0856849.1"/>
    </source>
</evidence>
<dbReference type="EMBL" id="JAGKQM010000019">
    <property type="protein sequence ID" value="KAH0856849.1"/>
    <property type="molecule type" value="Genomic_DNA"/>
</dbReference>
<protein>
    <submittedName>
        <fullName evidence="2">Uncharacterized protein</fullName>
    </submittedName>
</protein>
<gene>
    <name evidence="2" type="ORF">HID58_085110</name>
</gene>
<keyword evidence="3" id="KW-1185">Reference proteome</keyword>
<proteinExistence type="predicted"/>
<evidence type="ECO:0000256" key="1">
    <source>
        <dbReference type="SAM" id="MobiDB-lite"/>
    </source>
</evidence>
<reference evidence="2 3" key="1">
    <citation type="submission" date="2021-05" db="EMBL/GenBank/DDBJ databases">
        <title>Genome Assembly of Synthetic Allotetraploid Brassica napus Reveals Homoeologous Exchanges between Subgenomes.</title>
        <authorList>
            <person name="Davis J.T."/>
        </authorList>
    </citation>
    <scope>NUCLEOTIDE SEQUENCE [LARGE SCALE GENOMIC DNA]</scope>
    <source>
        <strain evidence="3">cv. Da-Ae</strain>
        <tissue evidence="2">Seedling</tissue>
    </source>
</reference>
<feature type="region of interest" description="Disordered" evidence="1">
    <location>
        <begin position="27"/>
        <end position="61"/>
    </location>
</feature>
<organism evidence="2 3">
    <name type="scientific">Brassica napus</name>
    <name type="common">Rape</name>
    <dbReference type="NCBI Taxonomy" id="3708"/>
    <lineage>
        <taxon>Eukaryota</taxon>
        <taxon>Viridiplantae</taxon>
        <taxon>Streptophyta</taxon>
        <taxon>Embryophyta</taxon>
        <taxon>Tracheophyta</taxon>
        <taxon>Spermatophyta</taxon>
        <taxon>Magnoliopsida</taxon>
        <taxon>eudicotyledons</taxon>
        <taxon>Gunneridae</taxon>
        <taxon>Pentapetalae</taxon>
        <taxon>rosids</taxon>
        <taxon>malvids</taxon>
        <taxon>Brassicales</taxon>
        <taxon>Brassicaceae</taxon>
        <taxon>Brassiceae</taxon>
        <taxon>Brassica</taxon>
    </lineage>
</organism>
<feature type="compositionally biased region" description="Acidic residues" evidence="1">
    <location>
        <begin position="50"/>
        <end position="60"/>
    </location>
</feature>
<name>A0ABQ7XLQ4_BRANA</name>
<dbReference type="Proteomes" id="UP000824890">
    <property type="component" value="Unassembled WGS sequence"/>
</dbReference>
<comment type="caution">
    <text evidence="2">The sequence shown here is derived from an EMBL/GenBank/DDBJ whole genome shotgun (WGS) entry which is preliminary data.</text>
</comment>
<evidence type="ECO:0000313" key="3">
    <source>
        <dbReference type="Proteomes" id="UP000824890"/>
    </source>
</evidence>
<sequence length="134" mass="14670">MEVTTVWMRKTACFCTLRNSIDSSTNIEGCRWERPGEARQKGKNKRPLEYETDSDTDSDDAMVVPVLRASIPETANAARPVARRLVFGIPGIPTTQEGAGSSSSSTEALPEVADEFGQHLGKFDEALHEMLSDP</sequence>
<feature type="compositionally biased region" description="Basic and acidic residues" evidence="1">
    <location>
        <begin position="30"/>
        <end position="40"/>
    </location>
</feature>
<accession>A0ABQ7XLQ4</accession>